<protein>
    <submittedName>
        <fullName evidence="4">GNAT family N-acetyltransferase</fullName>
    </submittedName>
</protein>
<dbReference type="AlphaFoldDB" id="A0A934J578"/>
<name>A0A934J578_9BACL</name>
<feature type="domain" description="N-acetyltransferase" evidence="3">
    <location>
        <begin position="6"/>
        <end position="167"/>
    </location>
</feature>
<keyword evidence="1" id="KW-0808">Transferase</keyword>
<dbReference type="CDD" id="cd04301">
    <property type="entry name" value="NAT_SF"/>
    <property type="match status" value="1"/>
</dbReference>
<dbReference type="InterPro" id="IPR016181">
    <property type="entry name" value="Acyl_CoA_acyltransferase"/>
</dbReference>
<dbReference type="PROSITE" id="PS51186">
    <property type="entry name" value="GNAT"/>
    <property type="match status" value="1"/>
</dbReference>
<dbReference type="Proteomes" id="UP000640274">
    <property type="component" value="Unassembled WGS sequence"/>
</dbReference>
<dbReference type="InterPro" id="IPR000182">
    <property type="entry name" value="GNAT_dom"/>
</dbReference>
<keyword evidence="5" id="KW-1185">Reference proteome</keyword>
<accession>A0A934J578</accession>
<proteinExistence type="predicted"/>
<gene>
    <name evidence="4" type="ORF">JFN88_04335</name>
</gene>
<dbReference type="Gene3D" id="3.40.630.30">
    <property type="match status" value="1"/>
</dbReference>
<dbReference type="RefSeq" id="WP_199018105.1">
    <property type="nucleotide sequence ID" value="NZ_JAELUP010000010.1"/>
</dbReference>
<sequence length="183" mass="20099">MANQQVTVRLAGTADQDALAPLLLEAYDQYRDVLSPKRWEAYRDSIEASVREDAADAKIVAELDGKLAGSVFLFKTSEAAYGSSSPGNATPVLRLLGVSKEARGQGIATRLIRESARVAASWGADALYLYTTDIMKSAVNLYERLGLERVLDKEFDSEGILIKCYRIPLAEFLAQAEEEVQLH</sequence>
<dbReference type="PANTHER" id="PTHR43877">
    <property type="entry name" value="AMINOALKYLPHOSPHONATE N-ACETYLTRANSFERASE-RELATED-RELATED"/>
    <property type="match status" value="1"/>
</dbReference>
<dbReference type="InterPro" id="IPR050832">
    <property type="entry name" value="Bact_Acetyltransf"/>
</dbReference>
<organism evidence="4 5">
    <name type="scientific">Paenibacillus roseus</name>
    <dbReference type="NCBI Taxonomy" id="2798579"/>
    <lineage>
        <taxon>Bacteria</taxon>
        <taxon>Bacillati</taxon>
        <taxon>Bacillota</taxon>
        <taxon>Bacilli</taxon>
        <taxon>Bacillales</taxon>
        <taxon>Paenibacillaceae</taxon>
        <taxon>Paenibacillus</taxon>
    </lineage>
</organism>
<evidence type="ECO:0000259" key="3">
    <source>
        <dbReference type="PROSITE" id="PS51186"/>
    </source>
</evidence>
<dbReference type="Pfam" id="PF00583">
    <property type="entry name" value="Acetyltransf_1"/>
    <property type="match status" value="1"/>
</dbReference>
<dbReference type="EMBL" id="JAELUP010000010">
    <property type="protein sequence ID" value="MBJ6360553.1"/>
    <property type="molecule type" value="Genomic_DNA"/>
</dbReference>
<dbReference type="SUPFAM" id="SSF55729">
    <property type="entry name" value="Acyl-CoA N-acyltransferases (Nat)"/>
    <property type="match status" value="1"/>
</dbReference>
<evidence type="ECO:0000313" key="5">
    <source>
        <dbReference type="Proteomes" id="UP000640274"/>
    </source>
</evidence>
<dbReference type="GO" id="GO:0016747">
    <property type="term" value="F:acyltransferase activity, transferring groups other than amino-acyl groups"/>
    <property type="evidence" value="ECO:0007669"/>
    <property type="project" value="InterPro"/>
</dbReference>
<keyword evidence="2" id="KW-0012">Acyltransferase</keyword>
<evidence type="ECO:0000256" key="1">
    <source>
        <dbReference type="ARBA" id="ARBA00022679"/>
    </source>
</evidence>
<evidence type="ECO:0000256" key="2">
    <source>
        <dbReference type="ARBA" id="ARBA00023315"/>
    </source>
</evidence>
<comment type="caution">
    <text evidence="4">The sequence shown here is derived from an EMBL/GenBank/DDBJ whole genome shotgun (WGS) entry which is preliminary data.</text>
</comment>
<evidence type="ECO:0000313" key="4">
    <source>
        <dbReference type="EMBL" id="MBJ6360553.1"/>
    </source>
</evidence>
<reference evidence="4" key="1">
    <citation type="submission" date="2020-12" db="EMBL/GenBank/DDBJ databases">
        <authorList>
            <person name="Huq M.A."/>
        </authorList>
    </citation>
    <scope>NUCLEOTIDE SEQUENCE</scope>
    <source>
        <strain evidence="4">MAHUQ-46</strain>
    </source>
</reference>